<dbReference type="PANTHER" id="PTHR12151">
    <property type="entry name" value="ELECTRON TRANSPORT PROTIN SCO1/SENC FAMILY MEMBER"/>
    <property type="match status" value="1"/>
</dbReference>
<dbReference type="PROSITE" id="PS51352">
    <property type="entry name" value="THIOREDOXIN_2"/>
    <property type="match status" value="1"/>
</dbReference>
<dbReference type="AlphaFoldDB" id="A0A292YRQ8"/>
<keyword evidence="4" id="KW-1015">Disulfide bond</keyword>
<keyword evidence="2 3" id="KW-0186">Copper</keyword>
<sequence length="203" mass="23161">MESALRKAANVLIVVLALAVIGGLAYWIWWGSTRLPVIERAPNWTLANIESGQQESLQSLGNKVKLVEFIFLNCPDICPTTTVNMVAMQEELNKRKLFGSDVVFVGITFDPGRDTPEAIKKYADTMQVDWKGWKFYRGTEAETQKVLADYKIFAEKQPDGSYVHPVRSLFLIDRNNNIRKIYSMGEKMDKEEVLKDIRQLAKE</sequence>
<evidence type="ECO:0000313" key="8">
    <source>
        <dbReference type="Proteomes" id="UP000217785"/>
    </source>
</evidence>
<dbReference type="GO" id="GO:0046872">
    <property type="term" value="F:metal ion binding"/>
    <property type="evidence" value="ECO:0007669"/>
    <property type="project" value="UniProtKB-KW"/>
</dbReference>
<feature type="domain" description="Thioredoxin" evidence="6">
    <location>
        <begin position="35"/>
        <end position="202"/>
    </location>
</feature>
<protein>
    <submittedName>
        <fullName evidence="7">SCO family protein</fullName>
    </submittedName>
</protein>
<feature type="binding site" evidence="3">
    <location>
        <position position="74"/>
    </location>
    <ligand>
        <name>Cu cation</name>
        <dbReference type="ChEBI" id="CHEBI:23378"/>
    </ligand>
</feature>
<evidence type="ECO:0000256" key="5">
    <source>
        <dbReference type="SAM" id="Phobius"/>
    </source>
</evidence>
<keyword evidence="5" id="KW-1133">Transmembrane helix</keyword>
<gene>
    <name evidence="7" type="ORF">EFBL_2806</name>
</gene>
<dbReference type="OrthoDB" id="9811998at2"/>
<comment type="similarity">
    <text evidence="1">Belongs to the SCO1/2 family.</text>
</comment>
<dbReference type="InterPro" id="IPR036249">
    <property type="entry name" value="Thioredoxin-like_sf"/>
</dbReference>
<keyword evidence="5" id="KW-0812">Transmembrane</keyword>
<dbReference type="Proteomes" id="UP000217785">
    <property type="component" value="Unassembled WGS sequence"/>
</dbReference>
<dbReference type="Pfam" id="PF02630">
    <property type="entry name" value="SCO1-SenC"/>
    <property type="match status" value="1"/>
</dbReference>
<dbReference type="InterPro" id="IPR013766">
    <property type="entry name" value="Thioredoxin_domain"/>
</dbReference>
<name>A0A292YRQ8_9BACL</name>
<evidence type="ECO:0000256" key="2">
    <source>
        <dbReference type="ARBA" id="ARBA00023008"/>
    </source>
</evidence>
<feature type="disulfide bond" description="Redox-active" evidence="4">
    <location>
        <begin position="74"/>
        <end position="78"/>
    </location>
</feature>
<organism evidence="7 8">
    <name type="scientific">Effusibacillus lacus</name>
    <dbReference type="NCBI Taxonomy" id="1348429"/>
    <lineage>
        <taxon>Bacteria</taxon>
        <taxon>Bacillati</taxon>
        <taxon>Bacillota</taxon>
        <taxon>Bacilli</taxon>
        <taxon>Bacillales</taxon>
        <taxon>Alicyclobacillaceae</taxon>
        <taxon>Effusibacillus</taxon>
    </lineage>
</organism>
<keyword evidence="5" id="KW-0472">Membrane</keyword>
<dbReference type="SUPFAM" id="SSF52833">
    <property type="entry name" value="Thioredoxin-like"/>
    <property type="match status" value="1"/>
</dbReference>
<feature type="transmembrane region" description="Helical" evidence="5">
    <location>
        <begin position="12"/>
        <end position="30"/>
    </location>
</feature>
<keyword evidence="3" id="KW-0479">Metal-binding</keyword>
<evidence type="ECO:0000256" key="3">
    <source>
        <dbReference type="PIRSR" id="PIRSR603782-1"/>
    </source>
</evidence>
<evidence type="ECO:0000256" key="1">
    <source>
        <dbReference type="ARBA" id="ARBA00010996"/>
    </source>
</evidence>
<dbReference type="InterPro" id="IPR003782">
    <property type="entry name" value="SCO1/SenC"/>
</dbReference>
<dbReference type="CDD" id="cd02968">
    <property type="entry name" value="SCO"/>
    <property type="match status" value="1"/>
</dbReference>
<dbReference type="RefSeq" id="WP_096182877.1">
    <property type="nucleotide sequence ID" value="NZ_BDUF01000086.1"/>
</dbReference>
<proteinExistence type="inferred from homology"/>
<feature type="binding site" evidence="3">
    <location>
        <position position="78"/>
    </location>
    <ligand>
        <name>Cu cation</name>
        <dbReference type="ChEBI" id="CHEBI:23378"/>
    </ligand>
</feature>
<accession>A0A292YRQ8</accession>
<dbReference type="PANTHER" id="PTHR12151:SF25">
    <property type="entry name" value="LINALOOL DEHYDRATASE_ISOMERASE DOMAIN-CONTAINING PROTEIN"/>
    <property type="match status" value="1"/>
</dbReference>
<comment type="caution">
    <text evidence="7">The sequence shown here is derived from an EMBL/GenBank/DDBJ whole genome shotgun (WGS) entry which is preliminary data.</text>
</comment>
<reference evidence="8" key="1">
    <citation type="submission" date="2017-07" db="EMBL/GenBank/DDBJ databases">
        <title>Draft genome sequence of Effusibacillus lacus strain skLN1.</title>
        <authorList>
            <person name="Watanabe M."/>
            <person name="Kojima H."/>
            <person name="Fukui M."/>
        </authorList>
    </citation>
    <scope>NUCLEOTIDE SEQUENCE [LARGE SCALE GENOMIC DNA]</scope>
    <source>
        <strain evidence="8">skLN1</strain>
    </source>
</reference>
<evidence type="ECO:0000259" key="6">
    <source>
        <dbReference type="PROSITE" id="PS51352"/>
    </source>
</evidence>
<evidence type="ECO:0000313" key="7">
    <source>
        <dbReference type="EMBL" id="GAX91140.1"/>
    </source>
</evidence>
<dbReference type="EMBL" id="BDUF01000086">
    <property type="protein sequence ID" value="GAX91140.1"/>
    <property type="molecule type" value="Genomic_DNA"/>
</dbReference>
<dbReference type="Gene3D" id="3.40.30.10">
    <property type="entry name" value="Glutaredoxin"/>
    <property type="match status" value="1"/>
</dbReference>
<keyword evidence="8" id="KW-1185">Reference proteome</keyword>
<evidence type="ECO:0000256" key="4">
    <source>
        <dbReference type="PIRSR" id="PIRSR603782-2"/>
    </source>
</evidence>